<evidence type="ECO:0000256" key="5">
    <source>
        <dbReference type="ARBA" id="ARBA00022989"/>
    </source>
</evidence>
<keyword evidence="6" id="KW-0406">Ion transport</keyword>
<evidence type="ECO:0000313" key="15">
    <source>
        <dbReference type="Proteomes" id="UP000472277"/>
    </source>
</evidence>
<keyword evidence="3 12" id="KW-0812">Transmembrane</keyword>
<dbReference type="AlphaFoldDB" id="A0A673YFK1"/>
<accession>A0A673YFK1</accession>
<dbReference type="Proteomes" id="UP000472277">
    <property type="component" value="Chromosome 26"/>
</dbReference>
<evidence type="ECO:0000256" key="11">
    <source>
        <dbReference type="SAM" id="MobiDB-lite"/>
    </source>
</evidence>
<evidence type="ECO:0000256" key="1">
    <source>
        <dbReference type="ARBA" id="ARBA00004141"/>
    </source>
</evidence>
<evidence type="ECO:0000256" key="7">
    <source>
        <dbReference type="ARBA" id="ARBA00023122"/>
    </source>
</evidence>
<evidence type="ECO:0000256" key="2">
    <source>
        <dbReference type="ARBA" id="ARBA00022448"/>
    </source>
</evidence>
<feature type="transmembrane region" description="Helical" evidence="12">
    <location>
        <begin position="87"/>
        <end position="110"/>
    </location>
</feature>
<feature type="compositionally biased region" description="Low complexity" evidence="11">
    <location>
        <begin position="805"/>
        <end position="817"/>
    </location>
</feature>
<dbReference type="CDD" id="cd03683">
    <property type="entry name" value="ClC_1_like"/>
    <property type="match status" value="1"/>
</dbReference>
<feature type="transmembrane region" description="Helical" evidence="12">
    <location>
        <begin position="271"/>
        <end position="291"/>
    </location>
</feature>
<gene>
    <name evidence="14" type="primary">LOC115163618</name>
</gene>
<feature type="transmembrane region" description="Helical" evidence="12">
    <location>
        <begin position="317"/>
        <end position="342"/>
    </location>
</feature>
<keyword evidence="15" id="KW-1185">Reference proteome</keyword>
<feature type="region of interest" description="Disordered" evidence="11">
    <location>
        <begin position="799"/>
        <end position="848"/>
    </location>
</feature>
<keyword evidence="10" id="KW-0868">Chloride</keyword>
<proteinExistence type="predicted"/>
<dbReference type="PANTHER" id="PTHR45720">
    <property type="entry name" value="CHLORIDE CHANNEL PROTEIN 2"/>
    <property type="match status" value="1"/>
</dbReference>
<comment type="subcellular location">
    <subcellularLocation>
        <location evidence="1">Membrane</location>
        <topology evidence="1">Multi-pass membrane protein</topology>
    </subcellularLocation>
</comment>
<dbReference type="FunFam" id="3.10.580.10:FF:000032">
    <property type="entry name" value="Chloride channel protein"/>
    <property type="match status" value="1"/>
</dbReference>
<protein>
    <submittedName>
        <fullName evidence="14">Chloride voltage-gated channel 2</fullName>
    </submittedName>
</protein>
<evidence type="ECO:0000256" key="9">
    <source>
        <dbReference type="ARBA" id="ARBA00023173"/>
    </source>
</evidence>
<keyword evidence="9" id="KW-0407">Ion channel</keyword>
<keyword evidence="7" id="KW-0129">CBS domain</keyword>
<dbReference type="Gene3D" id="3.10.580.10">
    <property type="entry name" value="CBS-domain"/>
    <property type="match status" value="2"/>
</dbReference>
<reference evidence="14" key="2">
    <citation type="submission" date="2025-09" db="UniProtKB">
        <authorList>
            <consortium name="Ensembl"/>
        </authorList>
    </citation>
    <scope>IDENTIFICATION</scope>
</reference>
<feature type="transmembrane region" description="Helical" evidence="12">
    <location>
        <begin position="363"/>
        <end position="383"/>
    </location>
</feature>
<evidence type="ECO:0000256" key="10">
    <source>
        <dbReference type="ARBA" id="ARBA00023214"/>
    </source>
</evidence>
<dbReference type="InterPro" id="IPR050970">
    <property type="entry name" value="Cl_channel_volt-gated"/>
</dbReference>
<dbReference type="GeneTree" id="ENSGT00940000155439"/>
<evidence type="ECO:0000259" key="13">
    <source>
        <dbReference type="PROSITE" id="PS51379"/>
    </source>
</evidence>
<organism evidence="14 15">
    <name type="scientific">Salmo trutta</name>
    <name type="common">Brown trout</name>
    <dbReference type="NCBI Taxonomy" id="8032"/>
    <lineage>
        <taxon>Eukaryota</taxon>
        <taxon>Metazoa</taxon>
        <taxon>Chordata</taxon>
        <taxon>Craniata</taxon>
        <taxon>Vertebrata</taxon>
        <taxon>Euteleostomi</taxon>
        <taxon>Actinopterygii</taxon>
        <taxon>Neopterygii</taxon>
        <taxon>Teleostei</taxon>
        <taxon>Protacanthopterygii</taxon>
        <taxon>Salmoniformes</taxon>
        <taxon>Salmonidae</taxon>
        <taxon>Salmoninae</taxon>
        <taxon>Salmo</taxon>
    </lineage>
</organism>
<keyword evidence="5 12" id="KW-1133">Transmembrane helix</keyword>
<dbReference type="GO" id="GO:0034707">
    <property type="term" value="C:chloride channel complex"/>
    <property type="evidence" value="ECO:0007669"/>
    <property type="project" value="UniProtKB-KW"/>
</dbReference>
<dbReference type="InterPro" id="IPR046342">
    <property type="entry name" value="CBS_dom_sf"/>
</dbReference>
<name>A0A673YFK1_SALTR</name>
<dbReference type="InterPro" id="IPR001807">
    <property type="entry name" value="ClC"/>
</dbReference>
<dbReference type="FunFam" id="1.10.3080.10:FF:000002">
    <property type="entry name" value="Chloride channel 2c"/>
    <property type="match status" value="1"/>
</dbReference>
<dbReference type="PROSITE" id="PS51379">
    <property type="entry name" value="4FE4S_FER_2"/>
    <property type="match status" value="1"/>
</dbReference>
<feature type="transmembrane region" description="Helical" evidence="12">
    <location>
        <begin position="451"/>
        <end position="473"/>
    </location>
</feature>
<dbReference type="InterPro" id="IPR014743">
    <property type="entry name" value="Cl-channel_core"/>
</dbReference>
<feature type="transmembrane region" description="Helical" evidence="12">
    <location>
        <begin position="130"/>
        <end position="152"/>
    </location>
</feature>
<dbReference type="Pfam" id="PF00654">
    <property type="entry name" value="Voltage_CLC"/>
    <property type="match status" value="1"/>
</dbReference>
<keyword evidence="2" id="KW-0813">Transport</keyword>
<dbReference type="SUPFAM" id="SSF54631">
    <property type="entry name" value="CBS-domain pair"/>
    <property type="match status" value="1"/>
</dbReference>
<evidence type="ECO:0000256" key="3">
    <source>
        <dbReference type="ARBA" id="ARBA00022692"/>
    </source>
</evidence>
<dbReference type="FunFam" id="3.10.580.10:FF:000056">
    <property type="entry name" value="Chloride channel protein"/>
    <property type="match status" value="1"/>
</dbReference>
<feature type="transmembrane region" description="Helical" evidence="12">
    <location>
        <begin position="204"/>
        <end position="223"/>
    </location>
</feature>
<keyword evidence="8 12" id="KW-0472">Membrane</keyword>
<dbReference type="SUPFAM" id="SSF81340">
    <property type="entry name" value="Clc chloride channel"/>
    <property type="match status" value="1"/>
</dbReference>
<evidence type="ECO:0000256" key="4">
    <source>
        <dbReference type="ARBA" id="ARBA00022737"/>
    </source>
</evidence>
<evidence type="ECO:0000256" key="6">
    <source>
        <dbReference type="ARBA" id="ARBA00023065"/>
    </source>
</evidence>
<dbReference type="PRINTS" id="PR00762">
    <property type="entry name" value="CLCHANNEL"/>
</dbReference>
<dbReference type="InterPro" id="IPR017896">
    <property type="entry name" value="4Fe4S_Fe-S-bd"/>
</dbReference>
<dbReference type="PANTHER" id="PTHR45720:SF6">
    <property type="entry name" value="CHLORIDE CHANNEL PROTEIN 2"/>
    <property type="match status" value="1"/>
</dbReference>
<dbReference type="Ensembl" id="ENSSTUT00000034711.1">
    <property type="protein sequence ID" value="ENSSTUP00000033222.1"/>
    <property type="gene ID" value="ENSSTUG00000013920.1"/>
</dbReference>
<feature type="transmembrane region" description="Helical" evidence="12">
    <location>
        <begin position="235"/>
        <end position="259"/>
    </location>
</feature>
<evidence type="ECO:0000256" key="8">
    <source>
        <dbReference type="ARBA" id="ARBA00023136"/>
    </source>
</evidence>
<feature type="transmembrane region" description="Helical" evidence="12">
    <location>
        <begin position="423"/>
        <end position="444"/>
    </location>
</feature>
<sequence length="848" mass="94345">PFLWTAACALQHCVSEAVMYGRYTQELGVYAKEEAARLREEGGRRRSVTERSRSLELLEYDKGRCAKCRICTLRCQKFLISRVGEDWIFLILLGLLMALVSWVVDFAIAICLQAQKWMYGGLESNVFLQYLAWVTYPVVLITFSAGFTQILAPQAVGSGIPEMKTILRGVVLKEYLTFKTFVAKVIGLTCALGSGMPLGKEGPFVHIASLCAALLSKFMSLFGGIYENESRNIEMLAAACAVGVGCCFAAPIGGVLFSIEVTSTFFAVRNYWRGFFAATFSAFIFRVLAVWNKDEETITALFKTRFRLDFPFDLQELPAFAVIGIASGFGGALFVYLNRLIVQFIRKQKTINKFLMKKNKKRLLTLALCLSDMLSLPVSPMQLTQKESLVTLLDNRTWAKQGIAEGFDYIGNSQAWNHPQVNVFVTLVLFIVMKFWMSALATTIPVPCGAFMPVFVIGAAFGRLVGESMAAWFPDGIHSDGTIYPIVPGGYAVVGAAALSGAVTHTVSTAVIVFELTGQISHILPVMIAVILANAVAQSLQPSLYDSIIRIKKLPYLPELGWGHHEYYNIRVEDIMIRDVTYITLNCCYRDLHDVLLAGHLKTLALLESSESMILLGSIERAQLQALLSLQLGRPRRLEYLRDRATAEKKRLSMVSHPGSEDGSQRVNQEVRFQVSTVLTTHTELYVTLFEVSHVWSPQYHTKLTVHTMRSVMSGIAEWEENQLDEQVNFDNCKIDPAPFQLVERTSLHKTHTIFSLLGLDHAYVTSIGRLIGVVSLKELRKAIEGSVAVKGVKVRPPLSSFRDSGTSGTSSSNSENEATELHKLWDRHKSMSLPREHLASDSDEKSQ</sequence>
<keyword evidence="4" id="KW-0677">Repeat</keyword>
<keyword evidence="9" id="KW-0869">Chloride channel</keyword>
<feature type="compositionally biased region" description="Basic and acidic residues" evidence="11">
    <location>
        <begin position="820"/>
        <end position="848"/>
    </location>
</feature>
<dbReference type="Gene3D" id="1.10.3080.10">
    <property type="entry name" value="Clc chloride channel"/>
    <property type="match status" value="1"/>
</dbReference>
<feature type="domain" description="4Fe-4S ferredoxin-type" evidence="13">
    <location>
        <begin position="56"/>
        <end position="85"/>
    </location>
</feature>
<reference evidence="14" key="1">
    <citation type="submission" date="2025-08" db="UniProtKB">
        <authorList>
            <consortium name="Ensembl"/>
        </authorList>
    </citation>
    <scope>IDENTIFICATION</scope>
</reference>
<evidence type="ECO:0000256" key="12">
    <source>
        <dbReference type="SAM" id="Phobius"/>
    </source>
</evidence>
<dbReference type="GO" id="GO:0005247">
    <property type="term" value="F:voltage-gated chloride channel activity"/>
    <property type="evidence" value="ECO:0007669"/>
    <property type="project" value="TreeGrafter"/>
</dbReference>
<evidence type="ECO:0000313" key="14">
    <source>
        <dbReference type="Ensembl" id="ENSSTUP00000033222.1"/>
    </source>
</evidence>
<dbReference type="GO" id="GO:0005886">
    <property type="term" value="C:plasma membrane"/>
    <property type="evidence" value="ECO:0007669"/>
    <property type="project" value="TreeGrafter"/>
</dbReference>